<keyword evidence="2" id="KW-0862">Zinc</keyword>
<dbReference type="InterPro" id="IPR028135">
    <property type="entry name" value="Ub_USP-typ"/>
</dbReference>
<dbReference type="PROSITE" id="PS51283">
    <property type="entry name" value="DUSP"/>
    <property type="match status" value="1"/>
</dbReference>
<dbReference type="SUPFAM" id="SSF57845">
    <property type="entry name" value="B-box zinc-binding domain"/>
    <property type="match status" value="1"/>
</dbReference>
<dbReference type="CDD" id="cd19776">
    <property type="entry name" value="Bbox2_TRIM25_C-IV"/>
    <property type="match status" value="1"/>
</dbReference>
<dbReference type="OrthoDB" id="6134369at2759"/>
<protein>
    <submittedName>
        <fullName evidence="5">Ubiquitin carboxyl-terminal hydrolase 4,Ubiquitin carboxyl-terminal hydrolase 15</fullName>
    </submittedName>
</protein>
<keyword evidence="1" id="KW-0645">Protease</keyword>
<keyword evidence="2" id="KW-0863">Zinc-finger</keyword>
<evidence type="ECO:0000256" key="2">
    <source>
        <dbReference type="PROSITE-ProRule" id="PRU00024"/>
    </source>
</evidence>
<gene>
    <name evidence="5" type="ORF">MCOR_2185</name>
</gene>
<dbReference type="AlphaFoldDB" id="A0A6J8A1T3"/>
<evidence type="ECO:0000259" key="3">
    <source>
        <dbReference type="PROSITE" id="PS50119"/>
    </source>
</evidence>
<organism evidence="5 6">
    <name type="scientific">Mytilus coruscus</name>
    <name type="common">Sea mussel</name>
    <dbReference type="NCBI Taxonomy" id="42192"/>
    <lineage>
        <taxon>Eukaryota</taxon>
        <taxon>Metazoa</taxon>
        <taxon>Spiralia</taxon>
        <taxon>Lophotrochozoa</taxon>
        <taxon>Mollusca</taxon>
        <taxon>Bivalvia</taxon>
        <taxon>Autobranchia</taxon>
        <taxon>Pteriomorphia</taxon>
        <taxon>Mytilida</taxon>
        <taxon>Mytiloidea</taxon>
        <taxon>Mytilidae</taxon>
        <taxon>Mytilinae</taxon>
        <taxon>Mytilus</taxon>
    </lineage>
</organism>
<evidence type="ECO:0000313" key="5">
    <source>
        <dbReference type="EMBL" id="CAC5359253.1"/>
    </source>
</evidence>
<proteinExistence type="predicted"/>
<dbReference type="SUPFAM" id="SSF143791">
    <property type="entry name" value="DUSP-like"/>
    <property type="match status" value="1"/>
</dbReference>
<dbReference type="PANTHER" id="PTHR25462">
    <property type="entry name" value="BONUS, ISOFORM C-RELATED"/>
    <property type="match status" value="1"/>
</dbReference>
<reference evidence="5 6" key="1">
    <citation type="submission" date="2020-06" db="EMBL/GenBank/DDBJ databases">
        <authorList>
            <person name="Li R."/>
            <person name="Bekaert M."/>
        </authorList>
    </citation>
    <scope>NUCLEOTIDE SEQUENCE [LARGE SCALE GENOMIC DNA]</scope>
    <source>
        <strain evidence="6">wild</strain>
    </source>
</reference>
<evidence type="ECO:0000313" key="6">
    <source>
        <dbReference type="Proteomes" id="UP000507470"/>
    </source>
</evidence>
<feature type="domain" description="B box-type" evidence="3">
    <location>
        <begin position="260"/>
        <end position="302"/>
    </location>
</feature>
<dbReference type="InterPro" id="IPR035927">
    <property type="entry name" value="DUSP-like_sf"/>
</dbReference>
<keyword evidence="6" id="KW-1185">Reference proteome</keyword>
<accession>A0A6J8A1T3</accession>
<dbReference type="EMBL" id="CACVKT020000459">
    <property type="protein sequence ID" value="CAC5359253.1"/>
    <property type="molecule type" value="Genomic_DNA"/>
</dbReference>
<dbReference type="Gene3D" id="3.10.20.90">
    <property type="entry name" value="Phosphatidylinositol 3-kinase Catalytic Subunit, Chain A, domain 1"/>
    <property type="match status" value="1"/>
</dbReference>
<dbReference type="PROSITE" id="PS50119">
    <property type="entry name" value="ZF_BBOX"/>
    <property type="match status" value="2"/>
</dbReference>
<dbReference type="InterPro" id="IPR047153">
    <property type="entry name" value="TRIM45/56/19-like"/>
</dbReference>
<dbReference type="InterPro" id="IPR000315">
    <property type="entry name" value="Znf_B-box"/>
</dbReference>
<dbReference type="PANTHER" id="PTHR25462:SF296">
    <property type="entry name" value="MEIOTIC P26, ISOFORM F"/>
    <property type="match status" value="1"/>
</dbReference>
<feature type="domain" description="B box-type" evidence="3">
    <location>
        <begin position="314"/>
        <end position="355"/>
    </location>
</feature>
<dbReference type="SMART" id="SM00695">
    <property type="entry name" value="DUSP"/>
    <property type="match status" value="1"/>
</dbReference>
<dbReference type="Proteomes" id="UP000507470">
    <property type="component" value="Unassembled WGS sequence"/>
</dbReference>
<dbReference type="Gene3D" id="3.30.2230.10">
    <property type="entry name" value="DUSP-like"/>
    <property type="match status" value="1"/>
</dbReference>
<dbReference type="GO" id="GO:0004843">
    <property type="term" value="F:cysteine-type deubiquitinase activity"/>
    <property type="evidence" value="ECO:0007669"/>
    <property type="project" value="InterPro"/>
</dbReference>
<keyword evidence="2" id="KW-0479">Metal-binding</keyword>
<evidence type="ECO:0000259" key="4">
    <source>
        <dbReference type="PROSITE" id="PS51283"/>
    </source>
</evidence>
<sequence length="550" mass="63279">MLQSLYNRDTHSTYQIRYVLDTKWFKRWKKYVGYESCDAFNVGQQESHPGPIDNLPLLEDCTGKLKEYLIDELDYQLVPLNAWNKLVSYYGLVDNQMPIERFVVEQGMFVKHCEIEVYRLEIKMCQKQFQSEYVIRSMSRADVLGDVLETLRFIFDVPLDVEIKLYYKYLSNSMEHLTKMESTIQEAAIYDGQVIAFEAYKNGNLVQTSYKPVSKEINSEVLKQKKNVAKPDAASSTGDATPDQMLTVGKSLFNRCCEPCFRGNKESVTFSWCCDCEETLCSVCDEAHRINKVSLSHTAVAVDKISSTSPISVSSYVLCDTHPELSVEFYCSEHSLLCCRTCIQTVHRTCNIVSIEDVSKKAKQSALFEKLCIDVKELFHDTEQLKARHSKNLDEINQQELVITSKIKQLKVLFDNHFENLKSKLENKMKEVKQKAVSNVNWNENTVDKLLISLQNHNNNLQFVLDHGSNKHAFILANILKPEVEKKETEINELIALERKIDIELKTKVDALYLKNSFKILGTIEILETAIDFKTIRPSIAQSLKSKEEK</sequence>
<name>A0A6J8A1T3_MYTCO</name>
<dbReference type="GO" id="GO:0008270">
    <property type="term" value="F:zinc ion binding"/>
    <property type="evidence" value="ECO:0007669"/>
    <property type="project" value="UniProtKB-KW"/>
</dbReference>
<dbReference type="Pfam" id="PF06337">
    <property type="entry name" value="DUSP"/>
    <property type="match status" value="1"/>
</dbReference>
<evidence type="ECO:0000256" key="1">
    <source>
        <dbReference type="ARBA" id="ARBA00022670"/>
    </source>
</evidence>
<feature type="domain" description="DUSP" evidence="4">
    <location>
        <begin position="1"/>
        <end position="104"/>
    </location>
</feature>
<keyword evidence="5" id="KW-0378">Hydrolase</keyword>
<dbReference type="Gene3D" id="3.30.160.60">
    <property type="entry name" value="Classic Zinc Finger"/>
    <property type="match status" value="1"/>
</dbReference>
<dbReference type="InterPro" id="IPR006615">
    <property type="entry name" value="Pept_C19_DUSP"/>
</dbReference>
<dbReference type="Pfam" id="PF14836">
    <property type="entry name" value="Ubiquitin_3"/>
    <property type="match status" value="1"/>
</dbReference>
<dbReference type="GO" id="GO:0006508">
    <property type="term" value="P:proteolysis"/>
    <property type="evidence" value="ECO:0007669"/>
    <property type="project" value="UniProtKB-KW"/>
</dbReference>